<dbReference type="AlphaFoldDB" id="A0A1W1XKK3"/>
<dbReference type="OrthoDB" id="43281at2"/>
<dbReference type="GO" id="GO:0005975">
    <property type="term" value="P:carbohydrate metabolic process"/>
    <property type="evidence" value="ECO:0007669"/>
    <property type="project" value="InterPro"/>
</dbReference>
<name>A0A1W1XKK3_9CLOT</name>
<evidence type="ECO:0000256" key="1">
    <source>
        <dbReference type="ARBA" id="ARBA00004613"/>
    </source>
</evidence>
<dbReference type="PANTHER" id="PTHR34216:SF3">
    <property type="entry name" value="POLY-BETA-1,6-N-ACETYL-D-GLUCOSAMINE N-DEACETYLASE"/>
    <property type="match status" value="1"/>
</dbReference>
<evidence type="ECO:0000313" key="4">
    <source>
        <dbReference type="EMBL" id="SMC24071.1"/>
    </source>
</evidence>
<evidence type="ECO:0000313" key="5">
    <source>
        <dbReference type="Proteomes" id="UP000192468"/>
    </source>
</evidence>
<dbReference type="InterPro" id="IPR002509">
    <property type="entry name" value="NODB_dom"/>
</dbReference>
<organism evidence="4 5">
    <name type="scientific">Clostridium acidisoli DSM 12555</name>
    <dbReference type="NCBI Taxonomy" id="1121291"/>
    <lineage>
        <taxon>Bacteria</taxon>
        <taxon>Bacillati</taxon>
        <taxon>Bacillota</taxon>
        <taxon>Clostridia</taxon>
        <taxon>Eubacteriales</taxon>
        <taxon>Clostridiaceae</taxon>
        <taxon>Clostridium</taxon>
    </lineage>
</organism>
<protein>
    <submittedName>
        <fullName evidence="4">Polysaccharide deacetylase</fullName>
    </submittedName>
</protein>
<dbReference type="PANTHER" id="PTHR34216">
    <property type="match status" value="1"/>
</dbReference>
<dbReference type="EMBL" id="FWXH01000006">
    <property type="protein sequence ID" value="SMC24071.1"/>
    <property type="molecule type" value="Genomic_DNA"/>
</dbReference>
<dbReference type="Proteomes" id="UP000192468">
    <property type="component" value="Unassembled WGS sequence"/>
</dbReference>
<feature type="domain" description="NodB homology" evidence="3">
    <location>
        <begin position="14"/>
        <end position="224"/>
    </location>
</feature>
<dbReference type="CDD" id="cd10967">
    <property type="entry name" value="CE4_GLA_like_6s"/>
    <property type="match status" value="1"/>
</dbReference>
<evidence type="ECO:0000259" key="3">
    <source>
        <dbReference type="PROSITE" id="PS51677"/>
    </source>
</evidence>
<reference evidence="4 5" key="1">
    <citation type="submission" date="2017-04" db="EMBL/GenBank/DDBJ databases">
        <authorList>
            <person name="Afonso C.L."/>
            <person name="Miller P.J."/>
            <person name="Scott M.A."/>
            <person name="Spackman E."/>
            <person name="Goraichik I."/>
            <person name="Dimitrov K.M."/>
            <person name="Suarez D.L."/>
            <person name="Swayne D.E."/>
        </authorList>
    </citation>
    <scope>NUCLEOTIDE SEQUENCE [LARGE SCALE GENOMIC DNA]</scope>
    <source>
        <strain evidence="4 5">DSM 12555</strain>
    </source>
</reference>
<keyword evidence="2" id="KW-0732">Signal</keyword>
<dbReference type="GO" id="GO:0016810">
    <property type="term" value="F:hydrolase activity, acting on carbon-nitrogen (but not peptide) bonds"/>
    <property type="evidence" value="ECO:0007669"/>
    <property type="project" value="InterPro"/>
</dbReference>
<proteinExistence type="predicted"/>
<comment type="subcellular location">
    <subcellularLocation>
        <location evidence="1">Secreted</location>
    </subcellularLocation>
</comment>
<evidence type="ECO:0000256" key="2">
    <source>
        <dbReference type="ARBA" id="ARBA00022729"/>
    </source>
</evidence>
<gene>
    <name evidence="4" type="ORF">SAMN02745134_02079</name>
</gene>
<dbReference type="InterPro" id="IPR011330">
    <property type="entry name" value="Glyco_hydro/deAcase_b/a-brl"/>
</dbReference>
<keyword evidence="5" id="KW-1185">Reference proteome</keyword>
<dbReference type="RefSeq" id="WP_084115805.1">
    <property type="nucleotide sequence ID" value="NZ_FWXH01000006.1"/>
</dbReference>
<sequence length="276" mass="32043">MGKINKIFPKGRKKAFTLSYDDGITQDKRLIKIFNKYKLKATFNLNSGLQNEAGSFVLNDLLIKRMDREEILGLYKGHEISNHGLNHLSLTSIPKEIIIEEILQDRKNHEKMFGNLVRGMAYPYGTYNKTVLEVLGILGIAYSRTVNDSGNFDLPLNYLEWNPTVHHNDPYLMDTAERFIKEEFNGLGLFYLWGHSYEFDLDNNWDVMERFCKYISNRDDIWYATNIEIVDYLDALDRLIYSTDLTLVNNPSSISTWVEYNGIPVEIKAGETKRLC</sequence>
<accession>A0A1W1XKK3</accession>
<dbReference type="STRING" id="1121291.SAMN02745134_02079"/>
<dbReference type="GO" id="GO:0005576">
    <property type="term" value="C:extracellular region"/>
    <property type="evidence" value="ECO:0007669"/>
    <property type="project" value="UniProtKB-SubCell"/>
</dbReference>
<dbReference type="Gene3D" id="3.20.20.370">
    <property type="entry name" value="Glycoside hydrolase/deacetylase"/>
    <property type="match status" value="1"/>
</dbReference>
<dbReference type="Pfam" id="PF01522">
    <property type="entry name" value="Polysacc_deac_1"/>
    <property type="match status" value="1"/>
</dbReference>
<dbReference type="InterPro" id="IPR051398">
    <property type="entry name" value="Polysacch_Deacetylase"/>
</dbReference>
<dbReference type="PROSITE" id="PS51677">
    <property type="entry name" value="NODB"/>
    <property type="match status" value="1"/>
</dbReference>
<dbReference type="SUPFAM" id="SSF88713">
    <property type="entry name" value="Glycoside hydrolase/deacetylase"/>
    <property type="match status" value="1"/>
</dbReference>